<feature type="region of interest" description="Disordered" evidence="1">
    <location>
        <begin position="1"/>
        <end position="41"/>
    </location>
</feature>
<keyword evidence="3" id="KW-1185">Reference proteome</keyword>
<feature type="compositionally biased region" description="Polar residues" evidence="1">
    <location>
        <begin position="1"/>
        <end position="13"/>
    </location>
</feature>
<accession>A0AAW1ETW6</accession>
<protein>
    <submittedName>
        <fullName evidence="2">Uncharacterized protein</fullName>
    </submittedName>
</protein>
<reference evidence="2 3" key="1">
    <citation type="journal article" date="2024" name="Genome Biol. Evol.">
        <title>Chromosome-level genome assembly of the viviparous eelpout Zoarces viviparus.</title>
        <authorList>
            <person name="Fuhrmann N."/>
            <person name="Brasseur M.V."/>
            <person name="Bakowski C.E."/>
            <person name="Podsiadlowski L."/>
            <person name="Prost S."/>
            <person name="Krehenwinkel H."/>
            <person name="Mayer C."/>
        </authorList>
    </citation>
    <scope>NUCLEOTIDE SEQUENCE [LARGE SCALE GENOMIC DNA]</scope>
    <source>
        <strain evidence="2">NO-MEL_2022_Ind0_liver</strain>
    </source>
</reference>
<name>A0AAW1ETW6_ZOAVI</name>
<gene>
    <name evidence="2" type="ORF">VZT92_016510</name>
</gene>
<comment type="caution">
    <text evidence="2">The sequence shown here is derived from an EMBL/GenBank/DDBJ whole genome shotgun (WGS) entry which is preliminary data.</text>
</comment>
<evidence type="ECO:0000256" key="1">
    <source>
        <dbReference type="SAM" id="MobiDB-lite"/>
    </source>
</evidence>
<dbReference type="AlphaFoldDB" id="A0AAW1ETW6"/>
<dbReference type="EMBL" id="JBCEZU010000134">
    <property type="protein sequence ID" value="KAK9525836.1"/>
    <property type="molecule type" value="Genomic_DNA"/>
</dbReference>
<evidence type="ECO:0000313" key="2">
    <source>
        <dbReference type="EMBL" id="KAK9525836.1"/>
    </source>
</evidence>
<organism evidence="2 3">
    <name type="scientific">Zoarces viviparus</name>
    <name type="common">Viviparous eelpout</name>
    <name type="synonym">Blennius viviparus</name>
    <dbReference type="NCBI Taxonomy" id="48416"/>
    <lineage>
        <taxon>Eukaryota</taxon>
        <taxon>Metazoa</taxon>
        <taxon>Chordata</taxon>
        <taxon>Craniata</taxon>
        <taxon>Vertebrata</taxon>
        <taxon>Euteleostomi</taxon>
        <taxon>Actinopterygii</taxon>
        <taxon>Neopterygii</taxon>
        <taxon>Teleostei</taxon>
        <taxon>Neoteleostei</taxon>
        <taxon>Acanthomorphata</taxon>
        <taxon>Eupercaria</taxon>
        <taxon>Perciformes</taxon>
        <taxon>Cottioidei</taxon>
        <taxon>Zoarcales</taxon>
        <taxon>Zoarcidae</taxon>
        <taxon>Zoarcinae</taxon>
        <taxon>Zoarces</taxon>
    </lineage>
</organism>
<dbReference type="Proteomes" id="UP001488805">
    <property type="component" value="Unassembled WGS sequence"/>
</dbReference>
<proteinExistence type="predicted"/>
<evidence type="ECO:0000313" key="3">
    <source>
        <dbReference type="Proteomes" id="UP001488805"/>
    </source>
</evidence>
<feature type="compositionally biased region" description="Polar residues" evidence="1">
    <location>
        <begin position="22"/>
        <end position="33"/>
    </location>
</feature>
<sequence>MSVQVTQTSSTRRGATGDGVDNSASSERSQTLGSHAPMSPVVGACDADTLISLPEIRVQTAALSSR</sequence>